<reference evidence="2" key="1">
    <citation type="submission" date="2023-08" db="EMBL/GenBank/DDBJ databases">
        <authorList>
            <person name="Alioto T."/>
            <person name="Alioto T."/>
            <person name="Gomez Garrido J."/>
        </authorList>
    </citation>
    <scope>NUCLEOTIDE SEQUENCE</scope>
</reference>
<organism evidence="2 3">
    <name type="scientific">Octopus vulgaris</name>
    <name type="common">Common octopus</name>
    <dbReference type="NCBI Taxonomy" id="6645"/>
    <lineage>
        <taxon>Eukaryota</taxon>
        <taxon>Metazoa</taxon>
        <taxon>Spiralia</taxon>
        <taxon>Lophotrochozoa</taxon>
        <taxon>Mollusca</taxon>
        <taxon>Cephalopoda</taxon>
        <taxon>Coleoidea</taxon>
        <taxon>Octopodiformes</taxon>
        <taxon>Octopoda</taxon>
        <taxon>Incirrata</taxon>
        <taxon>Octopodidae</taxon>
        <taxon>Octopus</taxon>
    </lineage>
</organism>
<gene>
    <name evidence="2" type="ORF">OCTVUL_1B017974</name>
</gene>
<accession>A0AA36BM08</accession>
<protein>
    <submittedName>
        <fullName evidence="2">Uncharacterized protein</fullName>
    </submittedName>
</protein>
<dbReference type="AlphaFoldDB" id="A0AA36BM08"/>
<feature type="region of interest" description="Disordered" evidence="1">
    <location>
        <begin position="1"/>
        <end position="85"/>
    </location>
</feature>
<keyword evidence="3" id="KW-1185">Reference proteome</keyword>
<evidence type="ECO:0000313" key="2">
    <source>
        <dbReference type="EMBL" id="CAI9735941.1"/>
    </source>
</evidence>
<name>A0AA36BM08_OCTVU</name>
<sequence length="85" mass="9593">MSNITSPEQHHFDINIAPVINKAMTSPHRHHPDIDPATPTSTSIVCHSPTINNNNNNNNNKEEERGRHDDNDDDDDDQLTVLVYP</sequence>
<dbReference type="Proteomes" id="UP001162480">
    <property type="component" value="Chromosome 18"/>
</dbReference>
<feature type="compositionally biased region" description="Polar residues" evidence="1">
    <location>
        <begin position="38"/>
        <end position="51"/>
    </location>
</feature>
<evidence type="ECO:0000313" key="3">
    <source>
        <dbReference type="Proteomes" id="UP001162480"/>
    </source>
</evidence>
<dbReference type="EMBL" id="OX597831">
    <property type="protein sequence ID" value="CAI9735941.1"/>
    <property type="molecule type" value="Genomic_DNA"/>
</dbReference>
<proteinExistence type="predicted"/>
<feature type="compositionally biased region" description="Basic and acidic residues" evidence="1">
    <location>
        <begin position="60"/>
        <end position="70"/>
    </location>
</feature>
<evidence type="ECO:0000256" key="1">
    <source>
        <dbReference type="SAM" id="MobiDB-lite"/>
    </source>
</evidence>